<keyword evidence="1" id="KW-1185">Reference proteome</keyword>
<organism evidence="1 2">
    <name type="scientific">Romanomermis culicivorax</name>
    <name type="common">Nematode worm</name>
    <dbReference type="NCBI Taxonomy" id="13658"/>
    <lineage>
        <taxon>Eukaryota</taxon>
        <taxon>Metazoa</taxon>
        <taxon>Ecdysozoa</taxon>
        <taxon>Nematoda</taxon>
        <taxon>Enoplea</taxon>
        <taxon>Dorylaimia</taxon>
        <taxon>Mermithida</taxon>
        <taxon>Mermithoidea</taxon>
        <taxon>Mermithidae</taxon>
        <taxon>Romanomermis</taxon>
    </lineage>
</organism>
<dbReference type="WBParaSite" id="nRc.2.0.1.t40166-RA">
    <property type="protein sequence ID" value="nRc.2.0.1.t40166-RA"/>
    <property type="gene ID" value="nRc.2.0.1.g40166"/>
</dbReference>
<dbReference type="Proteomes" id="UP000887565">
    <property type="component" value="Unplaced"/>
</dbReference>
<protein>
    <submittedName>
        <fullName evidence="2">Ovule protein</fullName>
    </submittedName>
</protein>
<reference evidence="2" key="1">
    <citation type="submission" date="2022-11" db="UniProtKB">
        <authorList>
            <consortium name="WormBaseParasite"/>
        </authorList>
    </citation>
    <scope>IDENTIFICATION</scope>
</reference>
<sequence>MLDKLTTTCDIDDLTVLLDFSQKFLFSMHINIILKSLKMLQVIECVKIVFHIRDLQMYKASLSLHACLLTNT</sequence>
<evidence type="ECO:0000313" key="1">
    <source>
        <dbReference type="Proteomes" id="UP000887565"/>
    </source>
</evidence>
<accession>A0A915KN05</accession>
<evidence type="ECO:0000313" key="2">
    <source>
        <dbReference type="WBParaSite" id="nRc.2.0.1.t40166-RA"/>
    </source>
</evidence>
<dbReference type="AlphaFoldDB" id="A0A915KN05"/>
<proteinExistence type="predicted"/>
<name>A0A915KN05_ROMCU</name>